<sequence length="110" mass="12723">SYCAHCGQKNYQAVPDGQTGICGKCDAKERVNFKQTHMQVFTWPGKEIDMSEDFRSLSLFVELQDRVALVQEFDRLCDIVTESYINTCRDYRIVEEEILVPKTIKILEPV</sequence>
<reference evidence="1 2" key="1">
    <citation type="journal article" date="2015" name="Nature">
        <title>rRNA introns, odd ribosomes, and small enigmatic genomes across a large radiation of phyla.</title>
        <authorList>
            <person name="Brown C.T."/>
            <person name="Hug L.A."/>
            <person name="Thomas B.C."/>
            <person name="Sharon I."/>
            <person name="Castelle C.J."/>
            <person name="Singh A."/>
            <person name="Wilkins M.J."/>
            <person name="Williams K.H."/>
            <person name="Banfield J.F."/>
        </authorList>
    </citation>
    <scope>NUCLEOTIDE SEQUENCE [LARGE SCALE GENOMIC DNA]</scope>
</reference>
<feature type="non-terminal residue" evidence="1">
    <location>
        <position position="1"/>
    </location>
</feature>
<comment type="caution">
    <text evidence="1">The sequence shown here is derived from an EMBL/GenBank/DDBJ whole genome shotgun (WGS) entry which is preliminary data.</text>
</comment>
<evidence type="ECO:0000313" key="1">
    <source>
        <dbReference type="EMBL" id="KKR96673.1"/>
    </source>
</evidence>
<gene>
    <name evidence="1" type="ORF">UU48_C0028G0008</name>
</gene>
<dbReference type="AlphaFoldDB" id="A0A0G0V6N7"/>
<organism evidence="1 2">
    <name type="scientific">Candidatus Uhrbacteria bacterium GW2011_GWF2_41_16</name>
    <dbReference type="NCBI Taxonomy" id="1618997"/>
    <lineage>
        <taxon>Bacteria</taxon>
        <taxon>Candidatus Uhriibacteriota</taxon>
    </lineage>
</organism>
<dbReference type="EMBL" id="LCAU01000028">
    <property type="protein sequence ID" value="KKR96673.1"/>
    <property type="molecule type" value="Genomic_DNA"/>
</dbReference>
<protein>
    <submittedName>
        <fullName evidence="1">Uncharacterized protein</fullName>
    </submittedName>
</protein>
<proteinExistence type="predicted"/>
<name>A0A0G0V6N7_9BACT</name>
<evidence type="ECO:0000313" key="2">
    <source>
        <dbReference type="Proteomes" id="UP000034746"/>
    </source>
</evidence>
<dbReference type="Proteomes" id="UP000034746">
    <property type="component" value="Unassembled WGS sequence"/>
</dbReference>
<accession>A0A0G0V6N7</accession>